<feature type="compositionally biased region" description="Polar residues" evidence="1">
    <location>
        <begin position="22"/>
        <end position="35"/>
    </location>
</feature>
<sequence length="119" mass="13488">MSDTTIQQFEENMKRELERYVRSSTVPASSTSPGTSPRVRPEAPRARKTTTPLKGLRVTLGVKQKRLALEEPFTVQTDSISRVEARIQAEKAARKAGWKIISHVIDWNDTEREPDARGR</sequence>
<accession>A0ABU9GBR6</accession>
<reference evidence="2 3" key="1">
    <citation type="submission" date="2024-02" db="EMBL/GenBank/DDBJ databases">
        <title>Bacteria isolated from the canopy kelp, Nereocystis luetkeana.</title>
        <authorList>
            <person name="Pfister C.A."/>
            <person name="Younker I.T."/>
            <person name="Light S.H."/>
        </authorList>
    </citation>
    <scope>NUCLEOTIDE SEQUENCE [LARGE SCALE GENOMIC DNA]</scope>
    <source>
        <strain evidence="2 3">TI.5.07</strain>
    </source>
</reference>
<keyword evidence="3" id="KW-1185">Reference proteome</keyword>
<organism evidence="2 3">
    <name type="scientific">Cobetia marina</name>
    <name type="common">Deleya marina</name>
    <dbReference type="NCBI Taxonomy" id="28258"/>
    <lineage>
        <taxon>Bacteria</taxon>
        <taxon>Pseudomonadati</taxon>
        <taxon>Pseudomonadota</taxon>
        <taxon>Gammaproteobacteria</taxon>
        <taxon>Oceanospirillales</taxon>
        <taxon>Halomonadaceae</taxon>
        <taxon>Cobetia</taxon>
    </lineage>
</organism>
<proteinExistence type="predicted"/>
<feature type="region of interest" description="Disordered" evidence="1">
    <location>
        <begin position="20"/>
        <end position="53"/>
    </location>
</feature>
<name>A0ABU9GBR6_COBMA</name>
<protein>
    <submittedName>
        <fullName evidence="2">Uncharacterized protein</fullName>
    </submittedName>
</protein>
<gene>
    <name evidence="2" type="ORF">V6243_03680</name>
</gene>
<comment type="caution">
    <text evidence="2">The sequence shown here is derived from an EMBL/GenBank/DDBJ whole genome shotgun (WGS) entry which is preliminary data.</text>
</comment>
<evidence type="ECO:0000313" key="2">
    <source>
        <dbReference type="EMBL" id="MEL0615919.1"/>
    </source>
</evidence>
<dbReference type="Proteomes" id="UP001378242">
    <property type="component" value="Unassembled WGS sequence"/>
</dbReference>
<dbReference type="RefSeq" id="WP_279875222.1">
    <property type="nucleotide sequence ID" value="NZ_JBAKAP010000003.1"/>
</dbReference>
<evidence type="ECO:0000313" key="3">
    <source>
        <dbReference type="Proteomes" id="UP001378242"/>
    </source>
</evidence>
<evidence type="ECO:0000256" key="1">
    <source>
        <dbReference type="SAM" id="MobiDB-lite"/>
    </source>
</evidence>
<dbReference type="EMBL" id="JBAKAP010000003">
    <property type="protein sequence ID" value="MEL0615919.1"/>
    <property type="molecule type" value="Genomic_DNA"/>
</dbReference>